<feature type="signal peptide" evidence="1">
    <location>
        <begin position="1"/>
        <end position="18"/>
    </location>
</feature>
<name>A0A1T4VQ81_9GAMM</name>
<dbReference type="Proteomes" id="UP000190162">
    <property type="component" value="Unassembled WGS sequence"/>
</dbReference>
<dbReference type="EMBL" id="FUXU01000091">
    <property type="protein sequence ID" value="SKA67110.1"/>
    <property type="molecule type" value="Genomic_DNA"/>
</dbReference>
<accession>A0A1T4VQ81</accession>
<feature type="chain" id="PRO_5013386831" evidence="1">
    <location>
        <begin position="19"/>
        <end position="160"/>
    </location>
</feature>
<gene>
    <name evidence="2" type="ORF">SAMN02745132_04187</name>
</gene>
<reference evidence="3" key="1">
    <citation type="submission" date="2017-02" db="EMBL/GenBank/DDBJ databases">
        <authorList>
            <person name="Varghese N."/>
            <person name="Submissions S."/>
        </authorList>
    </citation>
    <scope>NUCLEOTIDE SEQUENCE [LARGE SCALE GENOMIC DNA]</scope>
    <source>
        <strain evidence="3">DSM 22720</strain>
    </source>
</reference>
<sequence>MKTILLMVIALTPLSSLSNDLFNSEPPVTLESELGYSTIESTYCLYEIEALSKNRGSILKWRFEPDVILDKEKNVNLSIVKLSEALLSSFNEKASIALGLNENLTHLLDDKIKNKNIIIGVDSIVNNKHYTSITRIDKNNELITRIVEGKLNPKVLLPTD</sequence>
<evidence type="ECO:0000313" key="2">
    <source>
        <dbReference type="EMBL" id="SKA67110.1"/>
    </source>
</evidence>
<keyword evidence="1" id="KW-0732">Signal</keyword>
<organism evidence="2 3">
    <name type="scientific">Enterovibrio nigricans DSM 22720</name>
    <dbReference type="NCBI Taxonomy" id="1121868"/>
    <lineage>
        <taxon>Bacteria</taxon>
        <taxon>Pseudomonadati</taxon>
        <taxon>Pseudomonadota</taxon>
        <taxon>Gammaproteobacteria</taxon>
        <taxon>Vibrionales</taxon>
        <taxon>Vibrionaceae</taxon>
        <taxon>Enterovibrio</taxon>
    </lineage>
</organism>
<proteinExistence type="predicted"/>
<dbReference type="AlphaFoldDB" id="A0A1T4VQ81"/>
<protein>
    <submittedName>
        <fullName evidence="2">Uncharacterized protein</fullName>
    </submittedName>
</protein>
<dbReference type="RefSeq" id="WP_078754302.1">
    <property type="nucleotide sequence ID" value="NZ_FUXU01000091.1"/>
</dbReference>
<keyword evidence="3" id="KW-1185">Reference proteome</keyword>
<evidence type="ECO:0000313" key="3">
    <source>
        <dbReference type="Proteomes" id="UP000190162"/>
    </source>
</evidence>
<evidence type="ECO:0000256" key="1">
    <source>
        <dbReference type="SAM" id="SignalP"/>
    </source>
</evidence>